<keyword evidence="5" id="KW-1185">Reference proteome</keyword>
<dbReference type="InterPro" id="IPR001647">
    <property type="entry name" value="HTH_TetR"/>
</dbReference>
<feature type="DNA-binding region" description="H-T-H motif" evidence="2">
    <location>
        <begin position="39"/>
        <end position="58"/>
    </location>
</feature>
<feature type="domain" description="HTH tetR-type" evidence="3">
    <location>
        <begin position="16"/>
        <end position="76"/>
    </location>
</feature>
<gene>
    <name evidence="4" type="ORF">VHP8226_02202</name>
</gene>
<reference evidence="4" key="1">
    <citation type="submission" date="2021-12" db="EMBL/GenBank/DDBJ databases">
        <authorList>
            <person name="Rodrigo-Torres L."/>
            <person name="Arahal R. D."/>
            <person name="Lucena T."/>
        </authorList>
    </citation>
    <scope>NUCLEOTIDE SEQUENCE</scope>
    <source>
        <strain evidence="4">CECT 8226</strain>
    </source>
</reference>
<proteinExistence type="predicted"/>
<dbReference type="EMBL" id="CAKLCM010000002">
    <property type="protein sequence ID" value="CAH0526826.1"/>
    <property type="molecule type" value="Genomic_DNA"/>
</dbReference>
<dbReference type="Gene3D" id="1.10.357.10">
    <property type="entry name" value="Tetracycline Repressor, domain 2"/>
    <property type="match status" value="1"/>
</dbReference>
<keyword evidence="1 2" id="KW-0238">DNA-binding</keyword>
<dbReference type="SUPFAM" id="SSF48498">
    <property type="entry name" value="Tetracyclin repressor-like, C-terminal domain"/>
    <property type="match status" value="1"/>
</dbReference>
<comment type="caution">
    <text evidence="4">The sequence shown here is derived from an EMBL/GenBank/DDBJ whole genome shotgun (WGS) entry which is preliminary data.</text>
</comment>
<dbReference type="InterPro" id="IPR050109">
    <property type="entry name" value="HTH-type_TetR-like_transc_reg"/>
</dbReference>
<evidence type="ECO:0000256" key="1">
    <source>
        <dbReference type="ARBA" id="ARBA00023125"/>
    </source>
</evidence>
<dbReference type="Proteomes" id="UP000838160">
    <property type="component" value="Unassembled WGS sequence"/>
</dbReference>
<evidence type="ECO:0000256" key="2">
    <source>
        <dbReference type="PROSITE-ProRule" id="PRU00335"/>
    </source>
</evidence>
<dbReference type="Pfam" id="PF00440">
    <property type="entry name" value="TetR_N"/>
    <property type="match status" value="1"/>
</dbReference>
<evidence type="ECO:0000259" key="3">
    <source>
        <dbReference type="PROSITE" id="PS50977"/>
    </source>
</evidence>
<dbReference type="PANTHER" id="PTHR30055:SF233">
    <property type="entry name" value="REGULATORY PROTEIN TETR"/>
    <property type="match status" value="1"/>
</dbReference>
<dbReference type="RefSeq" id="WP_237485066.1">
    <property type="nucleotide sequence ID" value="NZ_CAKLCM010000002.1"/>
</dbReference>
<evidence type="ECO:0000313" key="5">
    <source>
        <dbReference type="Proteomes" id="UP000838160"/>
    </source>
</evidence>
<name>A0ABN8DKT9_9VIBR</name>
<dbReference type="InterPro" id="IPR036271">
    <property type="entry name" value="Tet_transcr_reg_TetR-rel_C_sf"/>
</dbReference>
<organism evidence="4 5">
    <name type="scientific">Vibrio hippocampi</name>
    <dbReference type="NCBI Taxonomy" id="654686"/>
    <lineage>
        <taxon>Bacteria</taxon>
        <taxon>Pseudomonadati</taxon>
        <taxon>Pseudomonadota</taxon>
        <taxon>Gammaproteobacteria</taxon>
        <taxon>Vibrionales</taxon>
        <taxon>Vibrionaceae</taxon>
        <taxon>Vibrio</taxon>
    </lineage>
</organism>
<dbReference type="PROSITE" id="PS50977">
    <property type="entry name" value="HTH_TETR_2"/>
    <property type="match status" value="1"/>
</dbReference>
<sequence length="219" mass="25354">MAEAKKRRVGRPKQQTDAREQLLARARELFVVLPYEKVSTRQVADNAGVNIAMIRYYFGNKEGLFETMIRETILPVIQKLEQVLASDDHHNLFDFMRIYYREMMKVPQFPRLISQVMHMPASVTQRRLMEKVFTDMVNPGHDVMYHKLSELGYLRQGVDPTLCKVSFISLTVFPFVAPPAMLQLHGVTLTDDFLEQLLEHNIRLLTHGLLVPPDSVKDE</sequence>
<protein>
    <recommendedName>
        <fullName evidence="3">HTH tetR-type domain-containing protein</fullName>
    </recommendedName>
</protein>
<dbReference type="InterPro" id="IPR009057">
    <property type="entry name" value="Homeodomain-like_sf"/>
</dbReference>
<dbReference type="PANTHER" id="PTHR30055">
    <property type="entry name" value="HTH-TYPE TRANSCRIPTIONAL REGULATOR RUTR"/>
    <property type="match status" value="1"/>
</dbReference>
<dbReference type="SUPFAM" id="SSF46689">
    <property type="entry name" value="Homeodomain-like"/>
    <property type="match status" value="1"/>
</dbReference>
<evidence type="ECO:0000313" key="4">
    <source>
        <dbReference type="EMBL" id="CAH0526826.1"/>
    </source>
</evidence>
<accession>A0ABN8DKT9</accession>